<name>A0ABD3PDG6_9STRA</name>
<dbReference type="AlphaFoldDB" id="A0ABD3PDG6"/>
<proteinExistence type="predicted"/>
<reference evidence="2 3" key="1">
    <citation type="submission" date="2024-10" db="EMBL/GenBank/DDBJ databases">
        <title>Updated reference genomes for cyclostephanoid diatoms.</title>
        <authorList>
            <person name="Roberts W.R."/>
            <person name="Alverson A.J."/>
        </authorList>
    </citation>
    <scope>NUCLEOTIDE SEQUENCE [LARGE SCALE GENOMIC DNA]</scope>
    <source>
        <strain evidence="2 3">AJA276-08</strain>
    </source>
</reference>
<comment type="caution">
    <text evidence="2">The sequence shown here is derived from an EMBL/GenBank/DDBJ whole genome shotgun (WGS) entry which is preliminary data.</text>
</comment>
<keyword evidence="3" id="KW-1185">Reference proteome</keyword>
<protein>
    <submittedName>
        <fullName evidence="2">Uncharacterized protein</fullName>
    </submittedName>
</protein>
<evidence type="ECO:0000313" key="3">
    <source>
        <dbReference type="Proteomes" id="UP001530315"/>
    </source>
</evidence>
<dbReference type="Proteomes" id="UP001530315">
    <property type="component" value="Unassembled WGS sequence"/>
</dbReference>
<evidence type="ECO:0000313" key="2">
    <source>
        <dbReference type="EMBL" id="KAL3786083.1"/>
    </source>
</evidence>
<feature type="region of interest" description="Disordered" evidence="1">
    <location>
        <begin position="28"/>
        <end position="47"/>
    </location>
</feature>
<dbReference type="EMBL" id="JALLAZ020000853">
    <property type="protein sequence ID" value="KAL3786083.1"/>
    <property type="molecule type" value="Genomic_DNA"/>
</dbReference>
<gene>
    <name evidence="2" type="ORF">ACHAW5_009607</name>
</gene>
<evidence type="ECO:0000256" key="1">
    <source>
        <dbReference type="SAM" id="MobiDB-lite"/>
    </source>
</evidence>
<sequence length="138" mass="15833">MNGISMYHDEVLVAQCLVSMSKEPCTTDYAQRRDEPSTVSSDEEYPMEGDNCKVEIRYDRDGMIPASALPDPNHWKREKNSSRQCEMTQVWDSKMGAASRHVELLESIIPHDRRELALSLFHENDYSINGKLFGGDEY</sequence>
<organism evidence="2 3">
    <name type="scientific">Stephanodiscus triporus</name>
    <dbReference type="NCBI Taxonomy" id="2934178"/>
    <lineage>
        <taxon>Eukaryota</taxon>
        <taxon>Sar</taxon>
        <taxon>Stramenopiles</taxon>
        <taxon>Ochrophyta</taxon>
        <taxon>Bacillariophyta</taxon>
        <taxon>Coscinodiscophyceae</taxon>
        <taxon>Thalassiosirophycidae</taxon>
        <taxon>Stephanodiscales</taxon>
        <taxon>Stephanodiscaceae</taxon>
        <taxon>Stephanodiscus</taxon>
    </lineage>
</organism>
<accession>A0ABD3PDG6</accession>